<gene>
    <name evidence="6" type="ORF">CYJ25_08855</name>
</gene>
<evidence type="ECO:0000256" key="1">
    <source>
        <dbReference type="ARBA" id="ARBA00004196"/>
    </source>
</evidence>
<keyword evidence="3" id="KW-0813">Transport</keyword>
<dbReference type="InterPro" id="IPR050490">
    <property type="entry name" value="Bact_solute-bd_prot1"/>
</dbReference>
<dbReference type="Pfam" id="PF13416">
    <property type="entry name" value="SBP_bac_8"/>
    <property type="match status" value="1"/>
</dbReference>
<accession>A0A2I1I389</accession>
<evidence type="ECO:0000256" key="5">
    <source>
        <dbReference type="SAM" id="SignalP"/>
    </source>
</evidence>
<organism evidence="6 7">
    <name type="scientific">Schaalia turicensis</name>
    <dbReference type="NCBI Taxonomy" id="131111"/>
    <lineage>
        <taxon>Bacteria</taxon>
        <taxon>Bacillati</taxon>
        <taxon>Actinomycetota</taxon>
        <taxon>Actinomycetes</taxon>
        <taxon>Actinomycetales</taxon>
        <taxon>Actinomycetaceae</taxon>
        <taxon>Schaalia</taxon>
    </lineage>
</organism>
<evidence type="ECO:0000256" key="4">
    <source>
        <dbReference type="ARBA" id="ARBA00022729"/>
    </source>
</evidence>
<dbReference type="AlphaFoldDB" id="A0A2I1I389"/>
<evidence type="ECO:0000313" key="6">
    <source>
        <dbReference type="EMBL" id="PKY65590.1"/>
    </source>
</evidence>
<dbReference type="InterPro" id="IPR006059">
    <property type="entry name" value="SBP"/>
</dbReference>
<dbReference type="GO" id="GO:0030313">
    <property type="term" value="C:cell envelope"/>
    <property type="evidence" value="ECO:0007669"/>
    <property type="project" value="UniProtKB-SubCell"/>
</dbReference>
<dbReference type="CDD" id="cd13585">
    <property type="entry name" value="PBP2_TMBP_like"/>
    <property type="match status" value="1"/>
</dbReference>
<feature type="signal peptide" evidence="5">
    <location>
        <begin position="1"/>
        <end position="21"/>
    </location>
</feature>
<dbReference type="PANTHER" id="PTHR43649:SF31">
    <property type="entry name" value="SN-GLYCEROL-3-PHOSPHATE-BINDING PERIPLASMIC PROTEIN UGPB"/>
    <property type="match status" value="1"/>
</dbReference>
<keyword evidence="4 5" id="KW-0732">Signal</keyword>
<dbReference type="PROSITE" id="PS51257">
    <property type="entry name" value="PROKAR_LIPOPROTEIN"/>
    <property type="match status" value="1"/>
</dbReference>
<comment type="subcellular location">
    <subcellularLocation>
        <location evidence="1">Cell envelope</location>
    </subcellularLocation>
</comment>
<dbReference type="Proteomes" id="UP000234545">
    <property type="component" value="Unassembled WGS sequence"/>
</dbReference>
<name>A0A2I1I389_9ACTO</name>
<dbReference type="EMBL" id="PKKJ01000022">
    <property type="protein sequence ID" value="PKY65590.1"/>
    <property type="molecule type" value="Genomic_DNA"/>
</dbReference>
<comment type="caution">
    <text evidence="6">The sequence shown here is derived from an EMBL/GenBank/DDBJ whole genome shotgun (WGS) entry which is preliminary data.</text>
</comment>
<feature type="chain" id="PRO_5039145239" evidence="5">
    <location>
        <begin position="22"/>
        <end position="423"/>
    </location>
</feature>
<dbReference type="PANTHER" id="PTHR43649">
    <property type="entry name" value="ARABINOSE-BINDING PROTEIN-RELATED"/>
    <property type="match status" value="1"/>
</dbReference>
<dbReference type="Gene3D" id="3.40.190.10">
    <property type="entry name" value="Periplasmic binding protein-like II"/>
    <property type="match status" value="1"/>
</dbReference>
<evidence type="ECO:0000313" key="7">
    <source>
        <dbReference type="Proteomes" id="UP000234545"/>
    </source>
</evidence>
<comment type="similarity">
    <text evidence="2">Belongs to the bacterial solute-binding protein 1 family.</text>
</comment>
<protein>
    <submittedName>
        <fullName evidence="6">Sugar ABC transporter substrate-binding protein</fullName>
    </submittedName>
</protein>
<dbReference type="RefSeq" id="WP_101628775.1">
    <property type="nucleotide sequence ID" value="NZ_JBCOMK010000063.1"/>
</dbReference>
<dbReference type="SUPFAM" id="SSF53850">
    <property type="entry name" value="Periplasmic binding protein-like II"/>
    <property type="match status" value="1"/>
</dbReference>
<reference evidence="6 7" key="1">
    <citation type="submission" date="2017-12" db="EMBL/GenBank/DDBJ databases">
        <title>Phylogenetic diversity of female urinary microbiome.</title>
        <authorList>
            <person name="Thomas-White K."/>
            <person name="Wolfe A.J."/>
        </authorList>
    </citation>
    <scope>NUCLEOTIDE SEQUENCE [LARGE SCALE GENOMIC DNA]</scope>
    <source>
        <strain evidence="6 7">UMB0250</strain>
    </source>
</reference>
<proteinExistence type="inferred from homology"/>
<dbReference type="OrthoDB" id="1650177at2"/>
<evidence type="ECO:0000256" key="3">
    <source>
        <dbReference type="ARBA" id="ARBA00022448"/>
    </source>
</evidence>
<sequence length="423" mass="45563">MKFKRILPGVAALGVAALALAGCSSGGTQAPNSTNQSGSASGNAEQVELRWAMSADSQAEVDVWQNLADRVTKEYPHIKIKLETTAYKDYYNKLTTQAAGNDLPCIAGLQAQRVPDVGELFVPLDDKITGLVDIQDYEASIVEGLTKDGDLLAVPYDLGPYVVFYNIDMFKEAGLDAPEPGWTKEQFLEAAHALTQNGKYGYAVDGTPDMWLPYVLSIGGNYLDEDGNPDLTNPKVVEGFTFVTDLVTKEKVAPAPPATGASNWPADQWRNGNVAMVIDGPWQLINARDNVSFEVGLTTTPAFDGTSITTMSGTGFGVTTSCANPDEAAQAISVIIGPESQRYIAEQGRGFPAYKAAQDYWYEVANVPTARPAIETALETVDPFRTSPGWNRVNSLLQQYAVQAFNGQATPEEVLTNVQSQID</sequence>
<evidence type="ECO:0000256" key="2">
    <source>
        <dbReference type="ARBA" id="ARBA00008520"/>
    </source>
</evidence>